<dbReference type="PANTHER" id="PTHR14206">
    <property type="entry name" value="BRAIN-SPECIFIC ANGIOGENESIS INHIBITOR 1-ASSOCIATED PROTEIN 2"/>
    <property type="match status" value="1"/>
</dbReference>
<dbReference type="Proteomes" id="UP000726737">
    <property type="component" value="Unassembled WGS sequence"/>
</dbReference>
<feature type="compositionally biased region" description="Polar residues" evidence="3">
    <location>
        <begin position="391"/>
        <end position="418"/>
    </location>
</feature>
<feature type="region of interest" description="Disordered" evidence="3">
    <location>
        <begin position="520"/>
        <end position="548"/>
    </location>
</feature>
<feature type="compositionally biased region" description="Polar residues" evidence="3">
    <location>
        <begin position="197"/>
        <end position="214"/>
    </location>
</feature>
<evidence type="ECO:0000259" key="4">
    <source>
        <dbReference type="PROSITE" id="PS50002"/>
    </source>
</evidence>
<dbReference type="Gene3D" id="1.10.238.10">
    <property type="entry name" value="EF-hand"/>
    <property type="match status" value="1"/>
</dbReference>
<feature type="region of interest" description="Disordered" evidence="3">
    <location>
        <begin position="70"/>
        <end position="89"/>
    </location>
</feature>
<dbReference type="InterPro" id="IPR011992">
    <property type="entry name" value="EF-hand-dom_pair"/>
</dbReference>
<name>A0A9P6U1V2_9FUNG</name>
<dbReference type="GO" id="GO:0051017">
    <property type="term" value="P:actin filament bundle assembly"/>
    <property type="evidence" value="ECO:0007669"/>
    <property type="project" value="TreeGrafter"/>
</dbReference>
<dbReference type="Pfam" id="PF00018">
    <property type="entry name" value="SH3_1"/>
    <property type="match status" value="1"/>
</dbReference>
<feature type="region of interest" description="Disordered" evidence="3">
    <location>
        <begin position="155"/>
        <end position="183"/>
    </location>
</feature>
<dbReference type="SUPFAM" id="SSF47473">
    <property type="entry name" value="EF-hand"/>
    <property type="match status" value="1"/>
</dbReference>
<dbReference type="InterPro" id="IPR002048">
    <property type="entry name" value="EF_hand_dom"/>
</dbReference>
<comment type="caution">
    <text evidence="7">The sequence shown here is derived from an EMBL/GenBank/DDBJ whole genome shotgun (WGS) entry which is preliminary data.</text>
</comment>
<evidence type="ECO:0000259" key="6">
    <source>
        <dbReference type="PROSITE" id="PS50222"/>
    </source>
</evidence>
<feature type="compositionally biased region" description="Low complexity" evidence="3">
    <location>
        <begin position="533"/>
        <end position="548"/>
    </location>
</feature>
<dbReference type="GO" id="GO:0005509">
    <property type="term" value="F:calcium ion binding"/>
    <property type="evidence" value="ECO:0007669"/>
    <property type="project" value="InterPro"/>
</dbReference>
<evidence type="ECO:0000256" key="1">
    <source>
        <dbReference type="ARBA" id="ARBA00022443"/>
    </source>
</evidence>
<feature type="domain" description="EF-hand" evidence="6">
    <location>
        <begin position="623"/>
        <end position="658"/>
    </location>
</feature>
<dbReference type="SMART" id="SM00326">
    <property type="entry name" value="SH3"/>
    <property type="match status" value="1"/>
</dbReference>
<dbReference type="CDD" id="cd00052">
    <property type="entry name" value="EH"/>
    <property type="match status" value="1"/>
</dbReference>
<dbReference type="SMART" id="SM00027">
    <property type="entry name" value="EH"/>
    <property type="match status" value="1"/>
</dbReference>
<evidence type="ECO:0000313" key="8">
    <source>
        <dbReference type="Proteomes" id="UP000726737"/>
    </source>
</evidence>
<dbReference type="GO" id="GO:0005829">
    <property type="term" value="C:cytosol"/>
    <property type="evidence" value="ECO:0007669"/>
    <property type="project" value="TreeGrafter"/>
</dbReference>
<protein>
    <submittedName>
        <fullName evidence="7">Increased rDNA silencing protein</fullName>
    </submittedName>
</protein>
<dbReference type="InterPro" id="IPR027681">
    <property type="entry name" value="IRSp53/IRTKS/Pinkbar"/>
</dbReference>
<dbReference type="OrthoDB" id="1716625at2759"/>
<gene>
    <name evidence="7" type="primary">IRS4</name>
    <name evidence="7" type="ORF">BG011_004806</name>
</gene>
<feature type="region of interest" description="Disordered" evidence="3">
    <location>
        <begin position="197"/>
        <end position="221"/>
    </location>
</feature>
<evidence type="ECO:0000256" key="2">
    <source>
        <dbReference type="PROSITE-ProRule" id="PRU00192"/>
    </source>
</evidence>
<dbReference type="Gene3D" id="2.30.30.40">
    <property type="entry name" value="SH3 Domains"/>
    <property type="match status" value="1"/>
</dbReference>
<evidence type="ECO:0000313" key="7">
    <source>
        <dbReference type="EMBL" id="KAG0256028.1"/>
    </source>
</evidence>
<feature type="domain" description="SH3" evidence="4">
    <location>
        <begin position="2"/>
        <end position="64"/>
    </location>
</feature>
<dbReference type="InterPro" id="IPR036028">
    <property type="entry name" value="SH3-like_dom_sf"/>
</dbReference>
<dbReference type="GO" id="GO:0051764">
    <property type="term" value="P:actin crosslink formation"/>
    <property type="evidence" value="ECO:0007669"/>
    <property type="project" value="TreeGrafter"/>
</dbReference>
<feature type="compositionally biased region" description="Polar residues" evidence="3">
    <location>
        <begin position="251"/>
        <end position="265"/>
    </location>
</feature>
<feature type="region of interest" description="Disordered" evidence="3">
    <location>
        <begin position="239"/>
        <end position="362"/>
    </location>
</feature>
<dbReference type="SUPFAM" id="SSF50044">
    <property type="entry name" value="SH3-domain"/>
    <property type="match status" value="1"/>
</dbReference>
<dbReference type="GO" id="GO:0030838">
    <property type="term" value="P:positive regulation of actin filament polymerization"/>
    <property type="evidence" value="ECO:0007669"/>
    <property type="project" value="TreeGrafter"/>
</dbReference>
<feature type="compositionally biased region" description="Polar residues" evidence="3">
    <location>
        <begin position="287"/>
        <end position="304"/>
    </location>
</feature>
<dbReference type="PROSITE" id="PS50002">
    <property type="entry name" value="SH3"/>
    <property type="match status" value="1"/>
</dbReference>
<organism evidence="7 8">
    <name type="scientific">Mortierella polycephala</name>
    <dbReference type="NCBI Taxonomy" id="41804"/>
    <lineage>
        <taxon>Eukaryota</taxon>
        <taxon>Fungi</taxon>
        <taxon>Fungi incertae sedis</taxon>
        <taxon>Mucoromycota</taxon>
        <taxon>Mortierellomycotina</taxon>
        <taxon>Mortierellomycetes</taxon>
        <taxon>Mortierellales</taxon>
        <taxon>Mortierellaceae</taxon>
        <taxon>Mortierella</taxon>
    </lineage>
</organism>
<sequence>MVHVLKAKAIFDCNGDEESELTFLEGDIITDVRETSEDGWLQGRLERTGEEGLFPDNYVELVQMETSLPPSRAIAPPQLPTRTSPTPTPPVLQQITRDVRPINATLNPPLPSRQNQALSTPTALRPAGAERVNAVSNVALPGLGLRSVHGSVKLDSAGPPALPRRSNTMYESSTTQGQPPTPAVSVRERMANLSMANQRTPTTPTANVAGSQSIPLPPRPAARDLQKNAAIAVAQLPLSSTSRPELPPRSLTGSSTNLSSATSAPVDSAAKHDYQRPDAAVPVPKLTTFTRPRSARTGKSSSPVQEKAAPSATPSAKEPDTSTVQPKLPSRTPSIALASPVSTASSSTNSTILPRSTGPVRFSPTSAKQFPVEAAALPVISRNLQPLPLPSRSNITPSTLPSPATKTAQGLSRSSTTGAVRTAGTLGANATMASGSSNTISGHAFGVKLNNVGSKASINVTTPASQSALDHPLVTGVADAAPPPLPARSNTISSIPITPVMGGTTLPNVVSKDPTLRFASQASANAQAPISRPSPQHQQNQISNQQAQKMDLISSWDTRRTAKGTPGTRVAIPPTRLPEVAASEPVGIKSDVRRRYETLFRSVCSGDYIEGAKVHSIYVRSRLDSRTLAQIWDLVDVDNAGRLSREQFCMGLYLIDERLASGLIPLEVSDELWVSIMQ</sequence>
<dbReference type="InterPro" id="IPR001452">
    <property type="entry name" value="SH3_domain"/>
</dbReference>
<evidence type="ECO:0000256" key="3">
    <source>
        <dbReference type="SAM" id="MobiDB-lite"/>
    </source>
</evidence>
<dbReference type="PROSITE" id="PS50031">
    <property type="entry name" value="EH"/>
    <property type="match status" value="1"/>
</dbReference>
<feature type="compositionally biased region" description="Low complexity" evidence="3">
    <location>
        <begin position="336"/>
        <end position="351"/>
    </location>
</feature>
<keyword evidence="1 2" id="KW-0728">SH3 domain</keyword>
<dbReference type="EMBL" id="JAAAJA010000320">
    <property type="protein sequence ID" value="KAG0256028.1"/>
    <property type="molecule type" value="Genomic_DNA"/>
</dbReference>
<feature type="compositionally biased region" description="Polar residues" evidence="3">
    <location>
        <begin position="165"/>
        <end position="178"/>
    </location>
</feature>
<dbReference type="PROSITE" id="PS50222">
    <property type="entry name" value="EF_HAND_2"/>
    <property type="match status" value="1"/>
</dbReference>
<dbReference type="GO" id="GO:0005654">
    <property type="term" value="C:nucleoplasm"/>
    <property type="evidence" value="ECO:0007669"/>
    <property type="project" value="TreeGrafter"/>
</dbReference>
<reference evidence="7" key="1">
    <citation type="journal article" date="2020" name="Fungal Divers.">
        <title>Resolving the Mortierellaceae phylogeny through synthesis of multi-gene phylogenetics and phylogenomics.</title>
        <authorList>
            <person name="Vandepol N."/>
            <person name="Liber J."/>
            <person name="Desiro A."/>
            <person name="Na H."/>
            <person name="Kennedy M."/>
            <person name="Barry K."/>
            <person name="Grigoriev I.V."/>
            <person name="Miller A.N."/>
            <person name="O'Donnell K."/>
            <person name="Stajich J.E."/>
            <person name="Bonito G."/>
        </authorList>
    </citation>
    <scope>NUCLEOTIDE SEQUENCE</scope>
    <source>
        <strain evidence="7">KOD948</strain>
    </source>
</reference>
<dbReference type="Pfam" id="PF12763">
    <property type="entry name" value="EH"/>
    <property type="match status" value="1"/>
</dbReference>
<proteinExistence type="predicted"/>
<evidence type="ECO:0000259" key="5">
    <source>
        <dbReference type="PROSITE" id="PS50031"/>
    </source>
</evidence>
<accession>A0A9P6U1V2</accession>
<dbReference type="AlphaFoldDB" id="A0A9P6U1V2"/>
<dbReference type="InterPro" id="IPR000261">
    <property type="entry name" value="EH_dom"/>
</dbReference>
<feature type="region of interest" description="Disordered" evidence="3">
    <location>
        <begin position="388"/>
        <end position="418"/>
    </location>
</feature>
<dbReference type="PANTHER" id="PTHR14206:SF7">
    <property type="entry name" value="INSULIN RECEPTOR SUBSTRATE 53 KDA, ISOFORM A"/>
    <property type="match status" value="1"/>
</dbReference>
<keyword evidence="8" id="KW-1185">Reference proteome</keyword>
<feature type="domain" description="EH" evidence="5">
    <location>
        <begin position="592"/>
        <end position="678"/>
    </location>
</feature>